<organism evidence="2 3">
    <name type="scientific">Phytophthora fragariaefolia</name>
    <dbReference type="NCBI Taxonomy" id="1490495"/>
    <lineage>
        <taxon>Eukaryota</taxon>
        <taxon>Sar</taxon>
        <taxon>Stramenopiles</taxon>
        <taxon>Oomycota</taxon>
        <taxon>Peronosporomycetes</taxon>
        <taxon>Peronosporales</taxon>
        <taxon>Peronosporaceae</taxon>
        <taxon>Phytophthora</taxon>
    </lineage>
</organism>
<keyword evidence="3" id="KW-1185">Reference proteome</keyword>
<protein>
    <submittedName>
        <fullName evidence="2">Unnamed protein product</fullName>
    </submittedName>
</protein>
<feature type="region of interest" description="Disordered" evidence="1">
    <location>
        <begin position="103"/>
        <end position="139"/>
    </location>
</feature>
<proteinExistence type="predicted"/>
<name>A0A9W7D540_9STRA</name>
<dbReference type="Proteomes" id="UP001165121">
    <property type="component" value="Unassembled WGS sequence"/>
</dbReference>
<dbReference type="AlphaFoldDB" id="A0A9W7D540"/>
<dbReference type="EMBL" id="BSXT01003720">
    <property type="protein sequence ID" value="GMF55425.1"/>
    <property type="molecule type" value="Genomic_DNA"/>
</dbReference>
<dbReference type="OrthoDB" id="146098at2759"/>
<evidence type="ECO:0000256" key="1">
    <source>
        <dbReference type="SAM" id="MobiDB-lite"/>
    </source>
</evidence>
<feature type="region of interest" description="Disordered" evidence="1">
    <location>
        <begin position="43"/>
        <end position="72"/>
    </location>
</feature>
<evidence type="ECO:0000313" key="3">
    <source>
        <dbReference type="Proteomes" id="UP001165121"/>
    </source>
</evidence>
<reference evidence="2" key="1">
    <citation type="submission" date="2023-04" db="EMBL/GenBank/DDBJ databases">
        <title>Phytophthora fragariaefolia NBRC 109709.</title>
        <authorList>
            <person name="Ichikawa N."/>
            <person name="Sato H."/>
            <person name="Tonouchi N."/>
        </authorList>
    </citation>
    <scope>NUCLEOTIDE SEQUENCE</scope>
    <source>
        <strain evidence="2">NBRC 109709</strain>
    </source>
</reference>
<accession>A0A9W7D540</accession>
<evidence type="ECO:0000313" key="2">
    <source>
        <dbReference type="EMBL" id="GMF55425.1"/>
    </source>
</evidence>
<gene>
    <name evidence="2" type="ORF">Pfra01_002334600</name>
</gene>
<comment type="caution">
    <text evidence="2">The sequence shown here is derived from an EMBL/GenBank/DDBJ whole genome shotgun (WGS) entry which is preliminary data.</text>
</comment>
<feature type="compositionally biased region" description="Basic and acidic residues" evidence="1">
    <location>
        <begin position="47"/>
        <end position="65"/>
    </location>
</feature>
<sequence length="208" mass="21370">MEAGVVGDWDALELQQNYSIEDIALEALVEDWDRLVHVDPTLDGADDEQHNADDGHLDASGDGRHGGVVGGAVDMHLGGADGATDVQHPAACGMQCGELNAQPALGPSQPRDVAGAPRIPPTAPTACRIRGPSSTQSLPHVAASASTVNAAPPPKPIDNQFHTAACTTHLAVPNIYAPSPLGKAYMESLNMQSGLHIAAEATVTAKVG</sequence>